<dbReference type="Gene3D" id="3.30.70.20">
    <property type="match status" value="1"/>
</dbReference>
<dbReference type="Pfam" id="PF13237">
    <property type="entry name" value="Fer4_10"/>
    <property type="match status" value="1"/>
</dbReference>
<evidence type="ECO:0000256" key="1">
    <source>
        <dbReference type="ARBA" id="ARBA00001966"/>
    </source>
</evidence>
<dbReference type="PANTHER" id="PTHR42989:SF1">
    <property type="entry name" value="FORMATE HYDROGENLYASE SUBUNIT 7-RELATED"/>
    <property type="match status" value="1"/>
</dbReference>
<evidence type="ECO:0000256" key="5">
    <source>
        <dbReference type="ARBA" id="ARBA00023004"/>
    </source>
</evidence>
<feature type="domain" description="4Fe-4S ferredoxin-type" evidence="7">
    <location>
        <begin position="56"/>
        <end position="85"/>
    </location>
</feature>
<accession>A0A0B2K0A0</accession>
<dbReference type="InterPro" id="IPR006137">
    <property type="entry name" value="NADH_UbQ_OxRdtase-like_20kDa"/>
</dbReference>
<dbReference type="STRING" id="82374.NZ47_05930"/>
<proteinExistence type="inferred from homology"/>
<sequence>MFKVLERIFKDKLATEKISLAGSDRYRGPIEGSADGDVLKACAAVCPVKAFAVSGEDYTIDYKKCIFCGRCVEACANKVINESGLQHKHEDALPVLLESGQEVLQDVLKEKLGRSLHVRHLDAGSCNACDFEMGAMSNPVYDLHRYGVHFVASPRHADMLMVTGVVTRNLEQALKMSYDALPEPRLVMACGACAAGGETYGDTYAVVGAADKVVPVDLYVPGCPPRPTAMIMGLLAAADMLKEKMK</sequence>
<evidence type="ECO:0000256" key="4">
    <source>
        <dbReference type="ARBA" id="ARBA00022723"/>
    </source>
</evidence>
<comment type="caution">
    <text evidence="8">The sequence shown here is derived from an EMBL/GenBank/DDBJ whole genome shotgun (WGS) entry which is preliminary data.</text>
</comment>
<dbReference type="Gene3D" id="3.40.50.12280">
    <property type="match status" value="1"/>
</dbReference>
<reference evidence="8 9" key="1">
    <citation type="journal article" date="2013" name="PLoS ONE">
        <title>Identification and characterization of three novel lipases belonging to families II and V from Anaerovibrio lipolyticus 5ST.</title>
        <authorList>
            <person name="Prive F."/>
            <person name="Kaderbhai N.N."/>
            <person name="Girdwood S."/>
            <person name="Worgan H.J."/>
            <person name="Pinloche E."/>
            <person name="Scollan N.D."/>
            <person name="Huws S.A."/>
            <person name="Newbold C.J."/>
        </authorList>
    </citation>
    <scope>NUCLEOTIDE SEQUENCE [LARGE SCALE GENOMIC DNA]</scope>
    <source>
        <strain evidence="8 9">5S</strain>
    </source>
</reference>
<gene>
    <name evidence="8" type="ORF">NZ47_05930</name>
</gene>
<protein>
    <submittedName>
        <fullName evidence="8">4Fe-4S ferredoxin</fullName>
    </submittedName>
</protein>
<dbReference type="SUPFAM" id="SSF54862">
    <property type="entry name" value="4Fe-4S ferredoxins"/>
    <property type="match status" value="1"/>
</dbReference>
<comment type="cofactor">
    <cofactor evidence="1">
        <name>[4Fe-4S] cluster</name>
        <dbReference type="ChEBI" id="CHEBI:49883"/>
    </cofactor>
</comment>
<evidence type="ECO:0000256" key="6">
    <source>
        <dbReference type="ARBA" id="ARBA00023014"/>
    </source>
</evidence>
<dbReference type="SUPFAM" id="SSF56770">
    <property type="entry name" value="HydA/Nqo6-like"/>
    <property type="match status" value="1"/>
</dbReference>
<keyword evidence="5" id="KW-0408">Iron</keyword>
<dbReference type="EMBL" id="JSCE01000121">
    <property type="protein sequence ID" value="KHM52236.1"/>
    <property type="molecule type" value="Genomic_DNA"/>
</dbReference>
<dbReference type="Proteomes" id="UP000030993">
    <property type="component" value="Unassembled WGS sequence"/>
</dbReference>
<evidence type="ECO:0000256" key="2">
    <source>
        <dbReference type="ARBA" id="ARBA00009173"/>
    </source>
</evidence>
<dbReference type="PANTHER" id="PTHR42989">
    <property type="entry name" value="HYDROGENASE-4 COMPONENT I"/>
    <property type="match status" value="1"/>
</dbReference>
<comment type="similarity">
    <text evidence="2">Belongs to the complex I 20 kDa subunit family.</text>
</comment>
<dbReference type="PROSITE" id="PS51379">
    <property type="entry name" value="4FE4S_FER_2"/>
    <property type="match status" value="1"/>
</dbReference>
<evidence type="ECO:0000259" key="7">
    <source>
        <dbReference type="PROSITE" id="PS51379"/>
    </source>
</evidence>
<keyword evidence="6" id="KW-0411">Iron-sulfur</keyword>
<organism evidence="8 9">
    <name type="scientific">Anaerovibrio lipolyticus</name>
    <dbReference type="NCBI Taxonomy" id="82374"/>
    <lineage>
        <taxon>Bacteria</taxon>
        <taxon>Bacillati</taxon>
        <taxon>Bacillota</taxon>
        <taxon>Negativicutes</taxon>
        <taxon>Selenomonadales</taxon>
        <taxon>Selenomonadaceae</taxon>
        <taxon>Anaerovibrio</taxon>
    </lineage>
</organism>
<keyword evidence="4" id="KW-0479">Metal-binding</keyword>
<keyword evidence="9" id="KW-1185">Reference proteome</keyword>
<evidence type="ECO:0000313" key="8">
    <source>
        <dbReference type="EMBL" id="KHM52236.1"/>
    </source>
</evidence>
<dbReference type="GO" id="GO:0051539">
    <property type="term" value="F:4 iron, 4 sulfur cluster binding"/>
    <property type="evidence" value="ECO:0007669"/>
    <property type="project" value="UniProtKB-KW"/>
</dbReference>
<keyword evidence="3" id="KW-0004">4Fe-4S</keyword>
<dbReference type="RefSeq" id="WP_039207605.1">
    <property type="nucleotide sequence ID" value="NZ_JSCE01000121.1"/>
</dbReference>
<dbReference type="NCBIfam" id="NF005012">
    <property type="entry name" value="PRK06411.1"/>
    <property type="match status" value="1"/>
</dbReference>
<name>A0A0B2K0A0_9FIRM</name>
<dbReference type="InterPro" id="IPR052375">
    <property type="entry name" value="Complex_I_20kDa-like"/>
</dbReference>
<dbReference type="eggNOG" id="COG3260">
    <property type="taxonomic scope" value="Bacteria"/>
</dbReference>
<evidence type="ECO:0000256" key="3">
    <source>
        <dbReference type="ARBA" id="ARBA00022485"/>
    </source>
</evidence>
<dbReference type="GO" id="GO:0046872">
    <property type="term" value="F:metal ion binding"/>
    <property type="evidence" value="ECO:0007669"/>
    <property type="project" value="UniProtKB-KW"/>
</dbReference>
<dbReference type="Pfam" id="PF01058">
    <property type="entry name" value="Oxidored_q6"/>
    <property type="match status" value="1"/>
</dbReference>
<evidence type="ECO:0000313" key="9">
    <source>
        <dbReference type="Proteomes" id="UP000030993"/>
    </source>
</evidence>
<dbReference type="InterPro" id="IPR017896">
    <property type="entry name" value="4Fe4S_Fe-S-bd"/>
</dbReference>
<dbReference type="AlphaFoldDB" id="A0A0B2K0A0"/>